<organism evidence="3 4">
    <name type="scientific">Pelagomonas calceolata</name>
    <dbReference type="NCBI Taxonomy" id="35677"/>
    <lineage>
        <taxon>Eukaryota</taxon>
        <taxon>Sar</taxon>
        <taxon>Stramenopiles</taxon>
        <taxon>Ochrophyta</taxon>
        <taxon>Pelagophyceae</taxon>
        <taxon>Pelagomonadales</taxon>
        <taxon>Pelagomonadaceae</taxon>
        <taxon>Pelagomonas</taxon>
    </lineage>
</organism>
<feature type="region of interest" description="Disordered" evidence="1">
    <location>
        <begin position="220"/>
        <end position="262"/>
    </location>
</feature>
<dbReference type="InterPro" id="IPR006575">
    <property type="entry name" value="RWD_dom"/>
</dbReference>
<proteinExistence type="predicted"/>
<name>A0A8J2SW25_9STRA</name>
<evidence type="ECO:0000313" key="4">
    <source>
        <dbReference type="Proteomes" id="UP000789595"/>
    </source>
</evidence>
<evidence type="ECO:0000259" key="2">
    <source>
        <dbReference type="PROSITE" id="PS50908"/>
    </source>
</evidence>
<feature type="domain" description="RWD" evidence="2">
    <location>
        <begin position="12"/>
        <end position="113"/>
    </location>
</feature>
<evidence type="ECO:0000256" key="1">
    <source>
        <dbReference type="SAM" id="MobiDB-lite"/>
    </source>
</evidence>
<feature type="region of interest" description="Disordered" evidence="1">
    <location>
        <begin position="136"/>
        <end position="159"/>
    </location>
</feature>
<dbReference type="PANTHER" id="PTHR12292">
    <property type="entry name" value="RWD DOMAIN-CONTAINING PROTEIN"/>
    <property type="match status" value="1"/>
</dbReference>
<dbReference type="InterPro" id="IPR016135">
    <property type="entry name" value="UBQ-conjugating_enzyme/RWD"/>
</dbReference>
<dbReference type="Pfam" id="PF05773">
    <property type="entry name" value="RWD"/>
    <property type="match status" value="1"/>
</dbReference>
<dbReference type="SUPFAM" id="SSF54495">
    <property type="entry name" value="UBC-like"/>
    <property type="match status" value="1"/>
</dbReference>
<dbReference type="PROSITE" id="PS50908">
    <property type="entry name" value="RWD"/>
    <property type="match status" value="1"/>
</dbReference>
<dbReference type="OrthoDB" id="277175at2759"/>
<reference evidence="3" key="1">
    <citation type="submission" date="2021-11" db="EMBL/GenBank/DDBJ databases">
        <authorList>
            <consortium name="Genoscope - CEA"/>
            <person name="William W."/>
        </authorList>
    </citation>
    <scope>NUCLEOTIDE SEQUENCE</scope>
</reference>
<feature type="compositionally biased region" description="Acidic residues" evidence="1">
    <location>
        <begin position="230"/>
        <end position="262"/>
    </location>
</feature>
<protein>
    <recommendedName>
        <fullName evidence="2">RWD domain-containing protein</fullName>
    </recommendedName>
</protein>
<dbReference type="Proteomes" id="UP000789595">
    <property type="component" value="Unassembled WGS sequence"/>
</dbReference>
<dbReference type="Gene3D" id="3.10.110.10">
    <property type="entry name" value="Ubiquitin Conjugating Enzyme"/>
    <property type="match status" value="1"/>
</dbReference>
<gene>
    <name evidence="3" type="ORF">PECAL_5P21400</name>
</gene>
<accession>A0A8J2SW25</accession>
<dbReference type="EMBL" id="CAKKNE010000005">
    <property type="protein sequence ID" value="CAH0377600.1"/>
    <property type="molecule type" value="Genomic_DNA"/>
</dbReference>
<dbReference type="InterPro" id="IPR040213">
    <property type="entry name" value="GIR2-like"/>
</dbReference>
<dbReference type="SMART" id="SM00591">
    <property type="entry name" value="RWD"/>
    <property type="match status" value="1"/>
</dbReference>
<sequence>MSAQLDAEERAMEAEALEAIFMESYSMDGATYRLELEPEADEAHVACVLECSCPEDYPSSTPPSFSIAEVRGLGGPMRKELEAALDEASQLFEPGCVCVFEVASAVKDWLGEHNEPGLNDESAYAAMMRREKGGKEKKAVVYETDSNRPESDEARKQRLEEEAEARRLERLRLGTAVTPESFAAWWEPFRVEVLKEPKEGVVETVYLDVKGQVKLTGKQQFLKGKAPAIEEPEEEGGVDEELFDDDDDLDDLDFDDEEEEDT</sequence>
<dbReference type="AlphaFoldDB" id="A0A8J2SW25"/>
<keyword evidence="4" id="KW-1185">Reference proteome</keyword>
<evidence type="ECO:0000313" key="3">
    <source>
        <dbReference type="EMBL" id="CAH0377600.1"/>
    </source>
</evidence>
<comment type="caution">
    <text evidence="3">The sequence shown here is derived from an EMBL/GenBank/DDBJ whole genome shotgun (WGS) entry which is preliminary data.</text>
</comment>